<dbReference type="Proteomes" id="UP000477386">
    <property type="component" value="Unassembled WGS sequence"/>
</dbReference>
<gene>
    <name evidence="1" type="ORF">GK091_15445</name>
</gene>
<protein>
    <submittedName>
        <fullName evidence="1">Uncharacterized protein</fullName>
    </submittedName>
</protein>
<accession>A0A6M0IJ18</accession>
<comment type="caution">
    <text evidence="1">The sequence shown here is derived from an EMBL/GenBank/DDBJ whole genome shotgun (WGS) entry which is preliminary data.</text>
</comment>
<evidence type="ECO:0000313" key="1">
    <source>
        <dbReference type="EMBL" id="NEU68286.1"/>
    </source>
</evidence>
<name>A0A6M0IJ18_9BACT</name>
<sequence length="213" mass="24254">MALLQLSAIKQLQKSITRQKQAVSSHCFNWPSDQAIAPDLFIRISKAELQVANLVSQLALLYQACLALAQDRVIDEPWSFEEEPPIDPLAGIRFVFHAQTECDLPPTIEQYKELHELAMTYSQFQKARRQLVQGVTSSYPELTDRGELKLIPKRSLTLAAWAQKEYQQEIADIDVDYCLGGYNQFYQQSMTLLQANTDGQRTALSILQLIKLH</sequence>
<evidence type="ECO:0000313" key="2">
    <source>
        <dbReference type="Proteomes" id="UP000477386"/>
    </source>
</evidence>
<proteinExistence type="predicted"/>
<keyword evidence="2" id="KW-1185">Reference proteome</keyword>
<dbReference type="RefSeq" id="WP_164039976.1">
    <property type="nucleotide sequence ID" value="NZ_JAAGNZ010000001.1"/>
</dbReference>
<dbReference type="EMBL" id="JAAGNZ010000001">
    <property type="protein sequence ID" value="NEU68286.1"/>
    <property type="molecule type" value="Genomic_DNA"/>
</dbReference>
<organism evidence="1 2">
    <name type="scientific">Spirosoma agri</name>
    <dbReference type="NCBI Taxonomy" id="1987381"/>
    <lineage>
        <taxon>Bacteria</taxon>
        <taxon>Pseudomonadati</taxon>
        <taxon>Bacteroidota</taxon>
        <taxon>Cytophagia</taxon>
        <taxon>Cytophagales</taxon>
        <taxon>Cytophagaceae</taxon>
        <taxon>Spirosoma</taxon>
    </lineage>
</organism>
<reference evidence="1 2" key="1">
    <citation type="submission" date="2020-02" db="EMBL/GenBank/DDBJ databases">
        <title>Draft genome sequence of two Spirosoma agri KCTC 52727 and Spirosoma terrae KCTC 52035.</title>
        <authorList>
            <person name="Rojas J."/>
            <person name="Ambika Manirajan B."/>
            <person name="Ratering S."/>
            <person name="Suarez C."/>
            <person name="Schnell S."/>
        </authorList>
    </citation>
    <scope>NUCLEOTIDE SEQUENCE [LARGE SCALE GENOMIC DNA]</scope>
    <source>
        <strain evidence="1 2">KCTC 52727</strain>
    </source>
</reference>
<dbReference type="AlphaFoldDB" id="A0A6M0IJ18"/>